<feature type="region of interest" description="Disordered" evidence="5">
    <location>
        <begin position="150"/>
        <end position="191"/>
    </location>
</feature>
<evidence type="ECO:0000256" key="3">
    <source>
        <dbReference type="ARBA" id="ARBA00022989"/>
    </source>
</evidence>
<protein>
    <recommendedName>
        <fullName evidence="7">Ig-like domain-containing protein</fullName>
    </recommendedName>
</protein>
<dbReference type="InterPro" id="IPR007110">
    <property type="entry name" value="Ig-like_dom"/>
</dbReference>
<feature type="compositionally biased region" description="Polar residues" evidence="5">
    <location>
        <begin position="210"/>
        <end position="225"/>
    </location>
</feature>
<dbReference type="InterPro" id="IPR013783">
    <property type="entry name" value="Ig-like_fold"/>
</dbReference>
<keyword evidence="3 6" id="KW-1133">Transmembrane helix</keyword>
<dbReference type="EMBL" id="WNYA01001299">
    <property type="protein sequence ID" value="KAG8546002.1"/>
    <property type="molecule type" value="Genomic_DNA"/>
</dbReference>
<name>A0AAV6ZF72_ENGPU</name>
<comment type="subcellular location">
    <subcellularLocation>
        <location evidence="1">Membrane</location>
        <topology evidence="1">Single-pass membrane protein</topology>
    </subcellularLocation>
</comment>
<dbReference type="SUPFAM" id="SSF48726">
    <property type="entry name" value="Immunoglobulin"/>
    <property type="match status" value="1"/>
</dbReference>
<feature type="transmembrane region" description="Helical" evidence="6">
    <location>
        <begin position="110"/>
        <end position="131"/>
    </location>
</feature>
<sequence length="225" mass="24864">MEISISSKDLPASHHVNIREAETLTLVCRVEGNPLVNVIWVKGKTDVEAPKASNIGSPAMINVTFSEADVYRCFAWNVNGFKEKRIHVDKIKDDPVKIAEQTASGFTISYLNVLIGFICGIAIAVLFILLYKLIGRKKHSKNKEYMKAVEPSANGDPTADDIYMNVSEPEHKDEEATDSNGQLDANGVAPDQEEELHYSTIAFTAKPNKVPSSQPESDYAQIQKQ</sequence>
<dbReference type="InterPro" id="IPR051036">
    <property type="entry name" value="SIGLEC"/>
</dbReference>
<dbReference type="Proteomes" id="UP000824782">
    <property type="component" value="Unassembled WGS sequence"/>
</dbReference>
<keyword evidence="9" id="KW-1185">Reference proteome</keyword>
<feature type="domain" description="Ig-like" evidence="7">
    <location>
        <begin position="11"/>
        <end position="89"/>
    </location>
</feature>
<evidence type="ECO:0000256" key="1">
    <source>
        <dbReference type="ARBA" id="ARBA00004167"/>
    </source>
</evidence>
<evidence type="ECO:0000313" key="8">
    <source>
        <dbReference type="EMBL" id="KAG8546002.1"/>
    </source>
</evidence>
<dbReference type="GO" id="GO:0005886">
    <property type="term" value="C:plasma membrane"/>
    <property type="evidence" value="ECO:0007669"/>
    <property type="project" value="TreeGrafter"/>
</dbReference>
<comment type="caution">
    <text evidence="8">The sequence shown here is derived from an EMBL/GenBank/DDBJ whole genome shotgun (WGS) entry which is preliminary data.</text>
</comment>
<reference evidence="8" key="1">
    <citation type="thesis" date="2020" institute="ProQuest LLC" country="789 East Eisenhower Parkway, Ann Arbor, MI, USA">
        <title>Comparative Genomics and Chromosome Evolution.</title>
        <authorList>
            <person name="Mudd A.B."/>
        </authorList>
    </citation>
    <scope>NUCLEOTIDE SEQUENCE</scope>
    <source>
        <strain evidence="8">237g6f4</strain>
        <tissue evidence="8">Blood</tissue>
    </source>
</reference>
<feature type="region of interest" description="Disordered" evidence="5">
    <location>
        <begin position="203"/>
        <end position="225"/>
    </location>
</feature>
<evidence type="ECO:0000256" key="4">
    <source>
        <dbReference type="ARBA" id="ARBA00023136"/>
    </source>
</evidence>
<dbReference type="GO" id="GO:0007155">
    <property type="term" value="P:cell adhesion"/>
    <property type="evidence" value="ECO:0007669"/>
    <property type="project" value="TreeGrafter"/>
</dbReference>
<gene>
    <name evidence="8" type="ORF">GDO81_019923</name>
</gene>
<dbReference type="PROSITE" id="PS50835">
    <property type="entry name" value="IG_LIKE"/>
    <property type="match status" value="1"/>
</dbReference>
<dbReference type="Gene3D" id="2.60.40.10">
    <property type="entry name" value="Immunoglobulins"/>
    <property type="match status" value="1"/>
</dbReference>
<evidence type="ECO:0000313" key="9">
    <source>
        <dbReference type="Proteomes" id="UP000824782"/>
    </source>
</evidence>
<evidence type="ECO:0000259" key="7">
    <source>
        <dbReference type="PROSITE" id="PS50835"/>
    </source>
</evidence>
<dbReference type="Pfam" id="PF13927">
    <property type="entry name" value="Ig_3"/>
    <property type="match status" value="1"/>
</dbReference>
<accession>A0AAV6ZF72</accession>
<keyword evidence="4 6" id="KW-0472">Membrane</keyword>
<dbReference type="AlphaFoldDB" id="A0AAV6ZF72"/>
<organism evidence="8 9">
    <name type="scientific">Engystomops pustulosus</name>
    <name type="common">Tungara frog</name>
    <name type="synonym">Physalaemus pustulosus</name>
    <dbReference type="NCBI Taxonomy" id="76066"/>
    <lineage>
        <taxon>Eukaryota</taxon>
        <taxon>Metazoa</taxon>
        <taxon>Chordata</taxon>
        <taxon>Craniata</taxon>
        <taxon>Vertebrata</taxon>
        <taxon>Euteleostomi</taxon>
        <taxon>Amphibia</taxon>
        <taxon>Batrachia</taxon>
        <taxon>Anura</taxon>
        <taxon>Neobatrachia</taxon>
        <taxon>Hyloidea</taxon>
        <taxon>Leptodactylidae</taxon>
        <taxon>Leiuperinae</taxon>
        <taxon>Engystomops</taxon>
    </lineage>
</organism>
<proteinExistence type="predicted"/>
<keyword evidence="2 6" id="KW-0812">Transmembrane</keyword>
<dbReference type="InterPro" id="IPR036179">
    <property type="entry name" value="Ig-like_dom_sf"/>
</dbReference>
<evidence type="ECO:0000256" key="6">
    <source>
        <dbReference type="SAM" id="Phobius"/>
    </source>
</evidence>
<dbReference type="CDD" id="cd00096">
    <property type="entry name" value="Ig"/>
    <property type="match status" value="1"/>
</dbReference>
<dbReference type="PANTHER" id="PTHR12035">
    <property type="entry name" value="SIALIC ACID BINDING IMMUNOGLOBULIN-LIKE LECTIN"/>
    <property type="match status" value="1"/>
</dbReference>
<evidence type="ECO:0000256" key="2">
    <source>
        <dbReference type="ARBA" id="ARBA00022692"/>
    </source>
</evidence>
<dbReference type="GO" id="GO:0033691">
    <property type="term" value="F:sialic acid binding"/>
    <property type="evidence" value="ECO:0007669"/>
    <property type="project" value="TreeGrafter"/>
</dbReference>
<evidence type="ECO:0000256" key="5">
    <source>
        <dbReference type="SAM" id="MobiDB-lite"/>
    </source>
</evidence>
<dbReference type="PANTHER" id="PTHR12035:SF125">
    <property type="entry name" value="SIALIC ACID-BINDING IG-LIKE LECTIN 5"/>
    <property type="match status" value="1"/>
</dbReference>